<comment type="caution">
    <text evidence="2">The sequence shown here is derived from an EMBL/GenBank/DDBJ whole genome shotgun (WGS) entry which is preliminary data.</text>
</comment>
<dbReference type="InterPro" id="IPR050508">
    <property type="entry name" value="Methyltransf_Superfamily"/>
</dbReference>
<name>A0A4R7UZA3_9PSEU</name>
<dbReference type="Pfam" id="PF08241">
    <property type="entry name" value="Methyltransf_11"/>
    <property type="match status" value="1"/>
</dbReference>
<protein>
    <submittedName>
        <fullName evidence="2">Methyltransferase family protein</fullName>
    </submittedName>
</protein>
<dbReference type="GO" id="GO:0032259">
    <property type="term" value="P:methylation"/>
    <property type="evidence" value="ECO:0007669"/>
    <property type="project" value="UniProtKB-KW"/>
</dbReference>
<sequence>MSDGAPHDHLSTDDLAKADLGKQIAALDHQSGLPGIPRLRAWSVAVLGLKPGERVLDVGSGTGEHARLLAEAVGEAGEAIGVDLNDGMRAEAARRAPRARFVPGNVYDLPFPNASVDAVTCERLFQHLTEPDRAASEIARVLRPGGRVVVTDTDWATAIVHPGDAEIAEVITEAMRGGIANPFAARRLPGQLVRAGLTVDDIGSQALMQSPSAATGPLVRMLGRMAVDRGVIDAEGCAQFLSDLAAGAESGDFHMSVTMFAVLAHK</sequence>
<keyword evidence="2" id="KW-0489">Methyltransferase</keyword>
<dbReference type="InterPro" id="IPR029063">
    <property type="entry name" value="SAM-dependent_MTases_sf"/>
</dbReference>
<dbReference type="EMBL" id="SOCP01000020">
    <property type="protein sequence ID" value="TDV41482.1"/>
    <property type="molecule type" value="Genomic_DNA"/>
</dbReference>
<dbReference type="GO" id="GO:0008757">
    <property type="term" value="F:S-adenosylmethionine-dependent methyltransferase activity"/>
    <property type="evidence" value="ECO:0007669"/>
    <property type="project" value="InterPro"/>
</dbReference>
<dbReference type="InterPro" id="IPR013216">
    <property type="entry name" value="Methyltransf_11"/>
</dbReference>
<evidence type="ECO:0000313" key="3">
    <source>
        <dbReference type="Proteomes" id="UP000294927"/>
    </source>
</evidence>
<keyword evidence="2" id="KW-0808">Transferase</keyword>
<gene>
    <name evidence="2" type="ORF">CLV71_120172</name>
</gene>
<keyword evidence="3" id="KW-1185">Reference proteome</keyword>
<organism evidence="2 3">
    <name type="scientific">Actinophytocola oryzae</name>
    <dbReference type="NCBI Taxonomy" id="502181"/>
    <lineage>
        <taxon>Bacteria</taxon>
        <taxon>Bacillati</taxon>
        <taxon>Actinomycetota</taxon>
        <taxon>Actinomycetes</taxon>
        <taxon>Pseudonocardiales</taxon>
        <taxon>Pseudonocardiaceae</taxon>
    </lineage>
</organism>
<dbReference type="AlphaFoldDB" id="A0A4R7UZA3"/>
<dbReference type="CDD" id="cd02440">
    <property type="entry name" value="AdoMet_MTases"/>
    <property type="match status" value="1"/>
</dbReference>
<dbReference type="RefSeq" id="WP_133907834.1">
    <property type="nucleotide sequence ID" value="NZ_SOCP01000020.1"/>
</dbReference>
<evidence type="ECO:0000259" key="1">
    <source>
        <dbReference type="Pfam" id="PF08241"/>
    </source>
</evidence>
<proteinExistence type="predicted"/>
<dbReference type="SUPFAM" id="SSF53335">
    <property type="entry name" value="S-adenosyl-L-methionine-dependent methyltransferases"/>
    <property type="match status" value="1"/>
</dbReference>
<feature type="domain" description="Methyltransferase type 11" evidence="1">
    <location>
        <begin position="56"/>
        <end position="150"/>
    </location>
</feature>
<reference evidence="2 3" key="1">
    <citation type="submission" date="2019-03" db="EMBL/GenBank/DDBJ databases">
        <title>Genomic Encyclopedia of Archaeal and Bacterial Type Strains, Phase II (KMG-II): from individual species to whole genera.</title>
        <authorList>
            <person name="Goeker M."/>
        </authorList>
    </citation>
    <scope>NUCLEOTIDE SEQUENCE [LARGE SCALE GENOMIC DNA]</scope>
    <source>
        <strain evidence="2 3">DSM 45499</strain>
    </source>
</reference>
<accession>A0A4R7UZA3</accession>
<dbReference type="Gene3D" id="3.40.50.150">
    <property type="entry name" value="Vaccinia Virus protein VP39"/>
    <property type="match status" value="1"/>
</dbReference>
<dbReference type="Proteomes" id="UP000294927">
    <property type="component" value="Unassembled WGS sequence"/>
</dbReference>
<dbReference type="PANTHER" id="PTHR42912">
    <property type="entry name" value="METHYLTRANSFERASE"/>
    <property type="match status" value="1"/>
</dbReference>
<dbReference type="OrthoDB" id="3636702at2"/>
<evidence type="ECO:0000313" key="2">
    <source>
        <dbReference type="EMBL" id="TDV41482.1"/>
    </source>
</evidence>